<accession>A0A9K3QA81</accession>
<dbReference type="PANTHER" id="PTHR31389">
    <property type="entry name" value="LD39211P"/>
    <property type="match status" value="1"/>
</dbReference>
<dbReference type="AlphaFoldDB" id="A0A9K3QA81"/>
<gene>
    <name evidence="3" type="ORF">IV203_013569</name>
</gene>
<sequence>MILSTRNPAPQKHAKRRKRVTAVTSPMAPLGVGVVVAYFFFSFQKDLSMSHHLSSSSTQSPTTHVSTLKSVDRQYSQKTKCKYHGNCPSNTVCENEVCIPFMPTNHITSNHSQQHERCVQTCLAELVKDEYFYHGTEPKIVRTFPSNSPLSGCVVQFERQRVSQPPKNIGTFHSWIDTRLRNVVRVDMEQDMAMESNKNPDFPLVWNAYCSPSCKSDTDCSSGNRCIGRPEQRIAAPVPIHSEPKSCHTSATSYNNHPKDMIIVTGSDSAYYSALQNFAASLKYWAPTRKLVIYNLGMTNLQLKNIKKWTNLHALHWESGIPTTLPPHVNYLKNYAWKSIIINETVHEYKSIFWLDAGATFTGNIDSIEEIIHRNGIFLVRGQDEDMKRLSHPKTYQALGYEKETFRKGLKSPHFAGGIQGHVYPSRFIDSLVIPNAKCALDPDCIAPTGSSLGNHRYDQTSLSILAYQTTVQATHYTEYLAAGRDQLNADLFQPSEKIMWTSRGNCNFYFQNVQLKV</sequence>
<dbReference type="Proteomes" id="UP000693970">
    <property type="component" value="Unassembled WGS sequence"/>
</dbReference>
<evidence type="ECO:0000256" key="2">
    <source>
        <dbReference type="SAM" id="Phobius"/>
    </source>
</evidence>
<evidence type="ECO:0000256" key="1">
    <source>
        <dbReference type="SAM" id="MobiDB-lite"/>
    </source>
</evidence>
<dbReference type="PANTHER" id="PTHR31389:SF4">
    <property type="entry name" value="LD39211P"/>
    <property type="match status" value="1"/>
</dbReference>
<dbReference type="OrthoDB" id="5954868at2759"/>
<keyword evidence="2" id="KW-1133">Transmembrane helix</keyword>
<dbReference type="EMBL" id="JAGRRH010000001">
    <property type="protein sequence ID" value="KAG7374474.1"/>
    <property type="molecule type" value="Genomic_DNA"/>
</dbReference>
<dbReference type="InterPro" id="IPR012444">
    <property type="entry name" value="DUF1647"/>
</dbReference>
<keyword evidence="4" id="KW-1185">Reference proteome</keyword>
<keyword evidence="2" id="KW-0812">Transmembrane</keyword>
<evidence type="ECO:0000313" key="3">
    <source>
        <dbReference type="EMBL" id="KAG7374474.1"/>
    </source>
</evidence>
<proteinExistence type="predicted"/>
<evidence type="ECO:0000313" key="4">
    <source>
        <dbReference type="Proteomes" id="UP000693970"/>
    </source>
</evidence>
<dbReference type="Pfam" id="PF07801">
    <property type="entry name" value="DUF1647"/>
    <property type="match status" value="1"/>
</dbReference>
<comment type="caution">
    <text evidence="3">The sequence shown here is derived from an EMBL/GenBank/DDBJ whole genome shotgun (WGS) entry which is preliminary data.</text>
</comment>
<reference evidence="3" key="1">
    <citation type="journal article" date="2021" name="Sci. Rep.">
        <title>Diploid genomic architecture of Nitzschia inconspicua, an elite biomass production diatom.</title>
        <authorList>
            <person name="Oliver A."/>
            <person name="Podell S."/>
            <person name="Pinowska A."/>
            <person name="Traller J.C."/>
            <person name="Smith S.R."/>
            <person name="McClure R."/>
            <person name="Beliaev A."/>
            <person name="Bohutskyi P."/>
            <person name="Hill E.A."/>
            <person name="Rabines A."/>
            <person name="Zheng H."/>
            <person name="Allen L.Z."/>
            <person name="Kuo A."/>
            <person name="Grigoriev I.V."/>
            <person name="Allen A.E."/>
            <person name="Hazlebeck D."/>
            <person name="Allen E.E."/>
        </authorList>
    </citation>
    <scope>NUCLEOTIDE SEQUENCE</scope>
    <source>
        <strain evidence="3">Hildebrandi</strain>
    </source>
</reference>
<protein>
    <submittedName>
        <fullName evidence="3">DUF1647 domain containing protein</fullName>
    </submittedName>
</protein>
<feature type="region of interest" description="Disordered" evidence="1">
    <location>
        <begin position="1"/>
        <end position="21"/>
    </location>
</feature>
<reference evidence="3" key="2">
    <citation type="submission" date="2021-04" db="EMBL/GenBank/DDBJ databases">
        <authorList>
            <person name="Podell S."/>
        </authorList>
    </citation>
    <scope>NUCLEOTIDE SEQUENCE</scope>
    <source>
        <strain evidence="3">Hildebrandi</strain>
    </source>
</reference>
<organism evidence="3 4">
    <name type="scientific">Nitzschia inconspicua</name>
    <dbReference type="NCBI Taxonomy" id="303405"/>
    <lineage>
        <taxon>Eukaryota</taxon>
        <taxon>Sar</taxon>
        <taxon>Stramenopiles</taxon>
        <taxon>Ochrophyta</taxon>
        <taxon>Bacillariophyta</taxon>
        <taxon>Bacillariophyceae</taxon>
        <taxon>Bacillariophycidae</taxon>
        <taxon>Bacillariales</taxon>
        <taxon>Bacillariaceae</taxon>
        <taxon>Nitzschia</taxon>
    </lineage>
</organism>
<keyword evidence="2" id="KW-0472">Membrane</keyword>
<name>A0A9K3QA81_9STRA</name>
<feature type="transmembrane region" description="Helical" evidence="2">
    <location>
        <begin position="20"/>
        <end position="41"/>
    </location>
</feature>